<name>A0A9D1LQS3_9FIRM</name>
<dbReference type="Pfam" id="PF00882">
    <property type="entry name" value="Zn_dep_PLPC"/>
    <property type="match status" value="1"/>
</dbReference>
<evidence type="ECO:0000313" key="2">
    <source>
        <dbReference type="EMBL" id="HIU46314.1"/>
    </source>
</evidence>
<accession>A0A9D1LQS3</accession>
<reference evidence="2" key="1">
    <citation type="submission" date="2020-10" db="EMBL/GenBank/DDBJ databases">
        <authorList>
            <person name="Gilroy R."/>
        </authorList>
    </citation>
    <scope>NUCLEOTIDE SEQUENCE</scope>
    <source>
        <strain evidence="2">ChiSxjej2B14-8506</strain>
    </source>
</reference>
<dbReference type="EMBL" id="DVNK01000025">
    <property type="protein sequence ID" value="HIU46314.1"/>
    <property type="molecule type" value="Genomic_DNA"/>
</dbReference>
<evidence type="ECO:0000259" key="1">
    <source>
        <dbReference type="Pfam" id="PF00882"/>
    </source>
</evidence>
<dbReference type="AlphaFoldDB" id="A0A9D1LQS3"/>
<protein>
    <submittedName>
        <fullName evidence="2">Zinc dependent phospholipase C family protein</fullName>
    </submittedName>
</protein>
<feature type="domain" description="Phospholipase C/D" evidence="1">
    <location>
        <begin position="7"/>
        <end position="134"/>
    </location>
</feature>
<comment type="caution">
    <text evidence="2">The sequence shown here is derived from an EMBL/GenBank/DDBJ whole genome shotgun (WGS) entry which is preliminary data.</text>
</comment>
<reference evidence="2" key="2">
    <citation type="journal article" date="2021" name="PeerJ">
        <title>Extensive microbial diversity within the chicken gut microbiome revealed by metagenomics and culture.</title>
        <authorList>
            <person name="Gilroy R."/>
            <person name="Ravi A."/>
            <person name="Getino M."/>
            <person name="Pursley I."/>
            <person name="Horton D.L."/>
            <person name="Alikhan N.F."/>
            <person name="Baker D."/>
            <person name="Gharbi K."/>
            <person name="Hall N."/>
            <person name="Watson M."/>
            <person name="Adriaenssens E.M."/>
            <person name="Foster-Nyarko E."/>
            <person name="Jarju S."/>
            <person name="Secka A."/>
            <person name="Antonio M."/>
            <person name="Oren A."/>
            <person name="Chaudhuri R.R."/>
            <person name="La Ragione R."/>
            <person name="Hildebrand F."/>
            <person name="Pallen M.J."/>
        </authorList>
    </citation>
    <scope>NUCLEOTIDE SEQUENCE</scope>
    <source>
        <strain evidence="2">ChiSxjej2B14-8506</strain>
    </source>
</reference>
<gene>
    <name evidence="2" type="ORF">IAC59_03530</name>
</gene>
<organism evidence="2 3">
    <name type="scientific">Candidatus Fimadaptatus faecigallinarum</name>
    <dbReference type="NCBI Taxonomy" id="2840814"/>
    <lineage>
        <taxon>Bacteria</taxon>
        <taxon>Bacillati</taxon>
        <taxon>Bacillota</taxon>
        <taxon>Clostridia</taxon>
        <taxon>Eubacteriales</taxon>
        <taxon>Candidatus Fimadaptatus</taxon>
    </lineage>
</organism>
<dbReference type="InterPro" id="IPR029002">
    <property type="entry name" value="PLPC/GPLD1"/>
</dbReference>
<dbReference type="Proteomes" id="UP000824123">
    <property type="component" value="Unassembled WGS sequence"/>
</dbReference>
<evidence type="ECO:0000313" key="3">
    <source>
        <dbReference type="Proteomes" id="UP000824123"/>
    </source>
</evidence>
<sequence>MPSIYMHEYIAVAALGRRECEASPAALALGAYGPDALYYHDPLAAGRRANLGQRLHSTRTGDFILELMRACAASAVARDYARGFLTHYAADCAFHPFVCALSMTPLGYSSLRHMAVERALDAWLTGLAGTHAHAALDEAERVEIARAFCNAVARWSPDAALTLSDMLQAMRRCRMGRVLGRLGESGTLRVSSESGDTSLTPEQLQAHALRGWVHPWTGLRCHDGPFELLGTALGRAGEMIAATERYWRGPLDAAGLRAVIGDMSYMSGIDWRDTRPLRPIELERLRAVRNAFRR</sequence>
<proteinExistence type="predicted"/>